<evidence type="ECO:0000313" key="2">
    <source>
        <dbReference type="Proteomes" id="UP000692954"/>
    </source>
</evidence>
<accession>A0A8S1KMU5</accession>
<sequence length="215" mass="25318">MADKFLQLSNNYSYQYSKKTQKFNDYAQISQRFQTDVSPQPKQINVTYNSPRKLMKTTCASFFDQFQKFPSPKLTAYQTYLQTILQNKNEIQAKQNYQPSFTLHNIYGQKINTQKQPKDANKQISNQQQNKSLCKIQLKNPTNSNSQYHSPRKTRVQIIKNQSKLIQNIKIEPVQEKSVQQQLNTKIQNIDSKKILTFDDNFDDVQPWNTSDLNY</sequence>
<comment type="caution">
    <text evidence="1">The sequence shown here is derived from an EMBL/GenBank/DDBJ whole genome shotgun (WGS) entry which is preliminary data.</text>
</comment>
<gene>
    <name evidence="1" type="ORF">PSON_ATCC_30995.1.T0100384</name>
</gene>
<keyword evidence="2" id="KW-1185">Reference proteome</keyword>
<proteinExistence type="predicted"/>
<dbReference type="OrthoDB" id="302747at2759"/>
<dbReference type="EMBL" id="CAJJDN010000010">
    <property type="protein sequence ID" value="CAD8056660.1"/>
    <property type="molecule type" value="Genomic_DNA"/>
</dbReference>
<reference evidence="1" key="1">
    <citation type="submission" date="2021-01" db="EMBL/GenBank/DDBJ databases">
        <authorList>
            <consortium name="Genoscope - CEA"/>
            <person name="William W."/>
        </authorList>
    </citation>
    <scope>NUCLEOTIDE SEQUENCE</scope>
</reference>
<dbReference type="Proteomes" id="UP000692954">
    <property type="component" value="Unassembled WGS sequence"/>
</dbReference>
<dbReference type="AlphaFoldDB" id="A0A8S1KMU5"/>
<protein>
    <submittedName>
        <fullName evidence="1">Uncharacterized protein</fullName>
    </submittedName>
</protein>
<name>A0A8S1KMU5_9CILI</name>
<evidence type="ECO:0000313" key="1">
    <source>
        <dbReference type="EMBL" id="CAD8056660.1"/>
    </source>
</evidence>
<organism evidence="1 2">
    <name type="scientific">Paramecium sonneborni</name>
    <dbReference type="NCBI Taxonomy" id="65129"/>
    <lineage>
        <taxon>Eukaryota</taxon>
        <taxon>Sar</taxon>
        <taxon>Alveolata</taxon>
        <taxon>Ciliophora</taxon>
        <taxon>Intramacronucleata</taxon>
        <taxon>Oligohymenophorea</taxon>
        <taxon>Peniculida</taxon>
        <taxon>Parameciidae</taxon>
        <taxon>Paramecium</taxon>
    </lineage>
</organism>